<dbReference type="AlphaFoldDB" id="A0A290QBM5"/>
<evidence type="ECO:0000259" key="2">
    <source>
        <dbReference type="Pfam" id="PF04028"/>
    </source>
</evidence>
<dbReference type="CDD" id="cd07983">
    <property type="entry name" value="LPLAT_DUF374-like"/>
    <property type="match status" value="1"/>
</dbReference>
<gene>
    <name evidence="3" type="ORF">CMV30_17845</name>
</gene>
<dbReference type="InterPro" id="IPR007172">
    <property type="entry name" value="DUF374"/>
</dbReference>
<dbReference type="Proteomes" id="UP000217265">
    <property type="component" value="Chromosome"/>
</dbReference>
<evidence type="ECO:0000313" key="3">
    <source>
        <dbReference type="EMBL" id="ATC65657.1"/>
    </source>
</evidence>
<organism evidence="3 4">
    <name type="scientific">Nibricoccus aquaticus</name>
    <dbReference type="NCBI Taxonomy" id="2576891"/>
    <lineage>
        <taxon>Bacteria</taxon>
        <taxon>Pseudomonadati</taxon>
        <taxon>Verrucomicrobiota</taxon>
        <taxon>Opitutia</taxon>
        <taxon>Opitutales</taxon>
        <taxon>Opitutaceae</taxon>
        <taxon>Nibricoccus</taxon>
    </lineage>
</organism>
<name>A0A290QBM5_9BACT</name>
<evidence type="ECO:0000256" key="1">
    <source>
        <dbReference type="SAM" id="MobiDB-lite"/>
    </source>
</evidence>
<dbReference type="EMBL" id="CP023344">
    <property type="protein sequence ID" value="ATC65657.1"/>
    <property type="molecule type" value="Genomic_DNA"/>
</dbReference>
<evidence type="ECO:0000313" key="4">
    <source>
        <dbReference type="Proteomes" id="UP000217265"/>
    </source>
</evidence>
<protein>
    <recommendedName>
        <fullName evidence="2">DUF374 domain-containing protein</fullName>
    </recommendedName>
</protein>
<dbReference type="Pfam" id="PF04028">
    <property type="entry name" value="DUF374"/>
    <property type="match status" value="1"/>
</dbReference>
<sequence>MNETQPASEPASVGGTLAAQEKKRVRKPPGLLKRVLIRYVAPVLAFTLITSLRASWRVRETGRENFDRAVASGRGTVVAFLHGRAFMLLNTIRGRKRGRWLSMCSKSLDGDGMTKLEQWLGFRVIRGSSGQDGLQALVDMIRMMRDEPGMGACLAVDGSRGPRGVVQGGIISLAQRTGGLIIPVTVSPRPAWIFRKAWDRTMIAKPFARIDLVFGEPVEVPAKLKAPESEALRLLVEERLIALQAQADAISGFGDTEPVRVSAVV</sequence>
<proteinExistence type="predicted"/>
<reference evidence="3 4" key="1">
    <citation type="submission" date="2017-09" db="EMBL/GenBank/DDBJ databases">
        <title>Complete genome sequence of Verrucomicrobial strain HZ-65, isolated from freshwater.</title>
        <authorList>
            <person name="Choi A."/>
        </authorList>
    </citation>
    <scope>NUCLEOTIDE SEQUENCE [LARGE SCALE GENOMIC DNA]</scope>
    <source>
        <strain evidence="3 4">HZ-65</strain>
    </source>
</reference>
<feature type="domain" description="DUF374" evidence="2">
    <location>
        <begin position="96"/>
        <end position="163"/>
    </location>
</feature>
<feature type="region of interest" description="Disordered" evidence="1">
    <location>
        <begin position="1"/>
        <end position="21"/>
    </location>
</feature>
<dbReference type="RefSeq" id="WP_096057286.1">
    <property type="nucleotide sequence ID" value="NZ_CP023344.1"/>
</dbReference>
<keyword evidence="4" id="KW-1185">Reference proteome</keyword>
<accession>A0A290QBM5</accession>
<dbReference type="OrthoDB" id="9810508at2"/>
<dbReference type="KEGG" id="vbh:CMV30_17845"/>